<proteinExistence type="predicted"/>
<reference evidence="1" key="1">
    <citation type="submission" date="2020-09" db="EMBL/GenBank/DDBJ databases">
        <title>New species isolated from human feces.</title>
        <authorList>
            <person name="Kitahara M."/>
            <person name="Shigeno Y."/>
            <person name="Shime M."/>
            <person name="Matsumoto Y."/>
            <person name="Nakamura S."/>
            <person name="Motooka D."/>
            <person name="Fukuoka S."/>
            <person name="Nishikawa H."/>
            <person name="Benno Y."/>
        </authorList>
    </citation>
    <scope>NUCLEOTIDE SEQUENCE</scope>
    <source>
        <strain evidence="1">MM35</strain>
        <plasmid evidence="1">pMM35_01</plasmid>
    </source>
</reference>
<gene>
    <name evidence="1" type="ORF">MM35RIKEN_15520</name>
</gene>
<evidence type="ECO:0000313" key="1">
    <source>
        <dbReference type="EMBL" id="BCK79360.1"/>
    </source>
</evidence>
<dbReference type="KEGG" id="vfa:MM35RIKEN_15520"/>
<keyword evidence="1" id="KW-0614">Plasmid</keyword>
<dbReference type="EMBL" id="AP023416">
    <property type="protein sequence ID" value="BCK79360.1"/>
    <property type="molecule type" value="Genomic_DNA"/>
</dbReference>
<keyword evidence="2" id="KW-1185">Reference proteome</keyword>
<protein>
    <submittedName>
        <fullName evidence="1">NAD(FAD)-dependent dehydrogenase</fullName>
    </submittedName>
</protein>
<dbReference type="AlphaFoldDB" id="A0A810PU99"/>
<name>A0A810PU99_9FIRM</name>
<dbReference type="Pfam" id="PF07892">
    <property type="entry name" value="DUF1667"/>
    <property type="match status" value="1"/>
</dbReference>
<dbReference type="InterPro" id="IPR036593">
    <property type="entry name" value="CPE0013-like_sf"/>
</dbReference>
<accession>A0A810PU99</accession>
<sequence length="119" mass="12105">MNQRQLTCIGCPMGCQLTATLEGGVVTAVTGNTCKRGDSYARKECVAPARTVTGTVRCTGGEAAVVSVRTAGEVPKEKVFQVAHALNTALARLPIAAGDVVIPDVCGTGVCVVATKSAK</sequence>
<organism evidence="1 2">
    <name type="scientific">Vescimonas fastidiosa</name>
    <dbReference type="NCBI Taxonomy" id="2714353"/>
    <lineage>
        <taxon>Bacteria</taxon>
        <taxon>Bacillati</taxon>
        <taxon>Bacillota</taxon>
        <taxon>Clostridia</taxon>
        <taxon>Eubacteriales</taxon>
        <taxon>Oscillospiraceae</taxon>
        <taxon>Vescimonas</taxon>
    </lineage>
</organism>
<dbReference type="Gene3D" id="3.10.530.10">
    <property type="entry name" value="CPE0013-like"/>
    <property type="match status" value="1"/>
</dbReference>
<dbReference type="Proteomes" id="UP000681343">
    <property type="component" value="Plasmid pMM35_01"/>
</dbReference>
<dbReference type="SUPFAM" id="SSF160148">
    <property type="entry name" value="CPE0013-like"/>
    <property type="match status" value="1"/>
</dbReference>
<dbReference type="PANTHER" id="PTHR39450">
    <property type="entry name" value="MOLYBDOPTERIN OXIDOREDUCTASE, 4FE-4S CLUSTER-BINDING SUBUNIT"/>
    <property type="match status" value="1"/>
</dbReference>
<evidence type="ECO:0000313" key="2">
    <source>
        <dbReference type="Proteomes" id="UP000681343"/>
    </source>
</evidence>
<geneLocation type="plasmid" evidence="1 2">
    <name>pMM35_01</name>
</geneLocation>
<dbReference type="RefSeq" id="WP_212820873.1">
    <property type="nucleotide sequence ID" value="NZ_AP023416.1"/>
</dbReference>
<dbReference type="PANTHER" id="PTHR39450:SF1">
    <property type="entry name" value="DUF1667 DOMAIN-CONTAINING PROTEIN"/>
    <property type="match status" value="1"/>
</dbReference>
<dbReference type="InterPro" id="IPR012460">
    <property type="entry name" value="DUF1667"/>
</dbReference>